<keyword evidence="7 8" id="KW-0472">Membrane</keyword>
<keyword evidence="10" id="KW-1185">Reference proteome</keyword>
<dbReference type="EMBL" id="JBHSHJ010000014">
    <property type="protein sequence ID" value="MFC4790134.1"/>
    <property type="molecule type" value="Genomic_DNA"/>
</dbReference>
<evidence type="ECO:0000256" key="2">
    <source>
        <dbReference type="ARBA" id="ARBA00007935"/>
    </source>
</evidence>
<evidence type="ECO:0000256" key="7">
    <source>
        <dbReference type="ARBA" id="ARBA00023136"/>
    </source>
</evidence>
<reference evidence="10" key="1">
    <citation type="journal article" date="2019" name="Int. J. Syst. Evol. Microbiol.">
        <title>The Global Catalogue of Microorganisms (GCM) 10K type strain sequencing project: providing services to taxonomists for standard genome sequencing and annotation.</title>
        <authorList>
            <consortium name="The Broad Institute Genomics Platform"/>
            <consortium name="The Broad Institute Genome Sequencing Center for Infectious Disease"/>
            <person name="Wu L."/>
            <person name="Ma J."/>
        </authorList>
    </citation>
    <scope>NUCLEOTIDE SEQUENCE [LARGE SCALE GENOMIC DNA]</scope>
    <source>
        <strain evidence="10">CCUG 49452</strain>
    </source>
</reference>
<evidence type="ECO:0000256" key="8">
    <source>
        <dbReference type="SAM" id="Phobius"/>
    </source>
</evidence>
<dbReference type="Gene3D" id="1.10.3470.10">
    <property type="entry name" value="ABC transporter involved in vitamin B12 uptake, BtuC"/>
    <property type="match status" value="1"/>
</dbReference>
<feature type="transmembrane region" description="Helical" evidence="8">
    <location>
        <begin position="106"/>
        <end position="123"/>
    </location>
</feature>
<evidence type="ECO:0000256" key="6">
    <source>
        <dbReference type="ARBA" id="ARBA00022989"/>
    </source>
</evidence>
<feature type="transmembrane region" description="Helical" evidence="8">
    <location>
        <begin position="211"/>
        <end position="231"/>
    </location>
</feature>
<dbReference type="InterPro" id="IPR000522">
    <property type="entry name" value="ABC_transptr_permease_BtuC"/>
</dbReference>
<dbReference type="Proteomes" id="UP001596001">
    <property type="component" value="Unassembled WGS sequence"/>
</dbReference>
<dbReference type="PANTHER" id="PTHR30472">
    <property type="entry name" value="FERRIC ENTEROBACTIN TRANSPORT SYSTEM PERMEASE PROTEIN"/>
    <property type="match status" value="1"/>
</dbReference>
<organism evidence="9 10">
    <name type="scientific">Giesbergeria sinuosa</name>
    <dbReference type="NCBI Taxonomy" id="80883"/>
    <lineage>
        <taxon>Bacteria</taxon>
        <taxon>Pseudomonadati</taxon>
        <taxon>Pseudomonadota</taxon>
        <taxon>Betaproteobacteria</taxon>
        <taxon>Burkholderiales</taxon>
        <taxon>Comamonadaceae</taxon>
        <taxon>Giesbergeria</taxon>
    </lineage>
</organism>
<protein>
    <submittedName>
        <fullName evidence="9">FecCD family ABC transporter permease</fullName>
    </submittedName>
</protein>
<proteinExistence type="inferred from homology"/>
<dbReference type="CDD" id="cd06550">
    <property type="entry name" value="TM_ABC_iron-siderophores_like"/>
    <property type="match status" value="1"/>
</dbReference>
<keyword evidence="5 8" id="KW-0812">Transmembrane</keyword>
<keyword evidence="6 8" id="KW-1133">Transmembrane helix</keyword>
<name>A0ABV9QH91_9BURK</name>
<dbReference type="SUPFAM" id="SSF81345">
    <property type="entry name" value="ABC transporter involved in vitamin B12 uptake, BtuC"/>
    <property type="match status" value="1"/>
</dbReference>
<dbReference type="PANTHER" id="PTHR30472:SF70">
    <property type="entry name" value="MOLYBDATE IMPORT SYSTEM PERMEASE PROTEIN MOLB"/>
    <property type="match status" value="1"/>
</dbReference>
<evidence type="ECO:0000313" key="10">
    <source>
        <dbReference type="Proteomes" id="UP001596001"/>
    </source>
</evidence>
<evidence type="ECO:0000256" key="4">
    <source>
        <dbReference type="ARBA" id="ARBA00022475"/>
    </source>
</evidence>
<keyword evidence="4" id="KW-1003">Cell membrane</keyword>
<evidence type="ECO:0000256" key="5">
    <source>
        <dbReference type="ARBA" id="ARBA00022692"/>
    </source>
</evidence>
<comment type="caution">
    <text evidence="9">The sequence shown here is derived from an EMBL/GenBank/DDBJ whole genome shotgun (WGS) entry which is preliminary data.</text>
</comment>
<sequence length="346" mass="36026">MSWGTTGVRGLLSIRVGYGVLAVLLPVTLVLALGVGRYDIPLSHTLGIVLPPWLGLEPWWTPMEQRLVLWGRVPRVLLAAILGAGLAVSGAALQGLFRNPLADPQLVGVSAGAACGGVLAILLDGSGTVLVLLSLLGGMAALYFVRWLAHSGGGESILTLILSGVVVSAVFGALVSLAKFVADPQNQLPTIVFWLLGSLAAADYPRLWLGAGATGLGLVALWLVRFQLHVMSLGEDDARAMGLPVERVRTLALLAVALITAASVAVCGVIGWVGLVVPHLVRLLFGNHFAAFMPLTALLGAVYLVVVDTLARSVTDAEIPLGALTALVGAPVFAYLLRQMRRPGEA</sequence>
<dbReference type="Pfam" id="PF01032">
    <property type="entry name" value="FecCD"/>
    <property type="match status" value="1"/>
</dbReference>
<comment type="subcellular location">
    <subcellularLocation>
        <location evidence="1">Cell membrane</location>
        <topology evidence="1">Multi-pass membrane protein</topology>
    </subcellularLocation>
</comment>
<dbReference type="RefSeq" id="WP_382434258.1">
    <property type="nucleotide sequence ID" value="NZ_JBHSHJ010000014.1"/>
</dbReference>
<feature type="transmembrane region" description="Helical" evidence="8">
    <location>
        <begin position="157"/>
        <end position="181"/>
    </location>
</feature>
<comment type="similarity">
    <text evidence="2">Belongs to the binding-protein-dependent transport system permease family. FecCD subfamily.</text>
</comment>
<feature type="transmembrane region" description="Helical" evidence="8">
    <location>
        <begin position="12"/>
        <end position="33"/>
    </location>
</feature>
<accession>A0ABV9QH91</accession>
<dbReference type="InterPro" id="IPR037294">
    <property type="entry name" value="ABC_BtuC-like"/>
</dbReference>
<feature type="transmembrane region" description="Helical" evidence="8">
    <location>
        <begin position="76"/>
        <end position="97"/>
    </location>
</feature>
<feature type="transmembrane region" description="Helical" evidence="8">
    <location>
        <begin position="129"/>
        <end position="145"/>
    </location>
</feature>
<gene>
    <name evidence="9" type="ORF">ACFO6X_14210</name>
</gene>
<feature type="transmembrane region" description="Helical" evidence="8">
    <location>
        <begin position="319"/>
        <end position="337"/>
    </location>
</feature>
<feature type="transmembrane region" description="Helical" evidence="8">
    <location>
        <begin position="251"/>
        <end position="277"/>
    </location>
</feature>
<evidence type="ECO:0000256" key="1">
    <source>
        <dbReference type="ARBA" id="ARBA00004651"/>
    </source>
</evidence>
<evidence type="ECO:0000256" key="3">
    <source>
        <dbReference type="ARBA" id="ARBA00022448"/>
    </source>
</evidence>
<feature type="transmembrane region" description="Helical" evidence="8">
    <location>
        <begin position="289"/>
        <end position="307"/>
    </location>
</feature>
<evidence type="ECO:0000313" key="9">
    <source>
        <dbReference type="EMBL" id="MFC4790134.1"/>
    </source>
</evidence>
<keyword evidence="3" id="KW-0813">Transport</keyword>